<dbReference type="AlphaFoldDB" id="A0AA40DVN4"/>
<dbReference type="RefSeq" id="XP_060296113.1">
    <property type="nucleotide sequence ID" value="XM_060434200.1"/>
</dbReference>
<dbReference type="EMBL" id="JAUIRO010000004">
    <property type="protein sequence ID" value="KAK0717320.1"/>
    <property type="molecule type" value="Genomic_DNA"/>
</dbReference>
<organism evidence="2 3">
    <name type="scientific">Lasiosphaeria miniovina</name>
    <dbReference type="NCBI Taxonomy" id="1954250"/>
    <lineage>
        <taxon>Eukaryota</taxon>
        <taxon>Fungi</taxon>
        <taxon>Dikarya</taxon>
        <taxon>Ascomycota</taxon>
        <taxon>Pezizomycotina</taxon>
        <taxon>Sordariomycetes</taxon>
        <taxon>Sordariomycetidae</taxon>
        <taxon>Sordariales</taxon>
        <taxon>Lasiosphaeriaceae</taxon>
        <taxon>Lasiosphaeria</taxon>
    </lineage>
</organism>
<comment type="caution">
    <text evidence="2">The sequence shown here is derived from an EMBL/GenBank/DDBJ whole genome shotgun (WGS) entry which is preliminary data.</text>
</comment>
<proteinExistence type="predicted"/>
<accession>A0AA40DVN4</accession>
<dbReference type="Proteomes" id="UP001172101">
    <property type="component" value="Unassembled WGS sequence"/>
</dbReference>
<evidence type="ECO:0000256" key="1">
    <source>
        <dbReference type="SAM" id="MobiDB-lite"/>
    </source>
</evidence>
<dbReference type="GeneID" id="85317470"/>
<name>A0AA40DVN4_9PEZI</name>
<gene>
    <name evidence="2" type="ORF">B0T26DRAFT_293996</name>
</gene>
<evidence type="ECO:0000313" key="3">
    <source>
        <dbReference type="Proteomes" id="UP001172101"/>
    </source>
</evidence>
<feature type="region of interest" description="Disordered" evidence="1">
    <location>
        <begin position="82"/>
        <end position="121"/>
    </location>
</feature>
<feature type="compositionally biased region" description="Basic and acidic residues" evidence="1">
    <location>
        <begin position="82"/>
        <end position="93"/>
    </location>
</feature>
<sequence>MLGGPSGRTRWLVTFPVCSGRRLLFLFETQNGPLICQVDLSVRGTEQVARTTLPFIVVSRFRGFLLLSSPRAASLQEISKDRSLGRSTADPKDLSVCGLPVTSHPSPRQGNDPIQSEPAPGLGGSLENSFSFFFCWQTWNFPFIHPFIRPSVQPANSIGPEQSRTDETDRIGSAPPMMQREAAGNLARTPCHLLRRNSTTE</sequence>
<feature type="compositionally biased region" description="Polar residues" evidence="1">
    <location>
        <begin position="103"/>
        <end position="114"/>
    </location>
</feature>
<protein>
    <submittedName>
        <fullName evidence="2">Uncharacterized protein</fullName>
    </submittedName>
</protein>
<keyword evidence="3" id="KW-1185">Reference proteome</keyword>
<evidence type="ECO:0000313" key="2">
    <source>
        <dbReference type="EMBL" id="KAK0717320.1"/>
    </source>
</evidence>
<reference evidence="2" key="1">
    <citation type="submission" date="2023-06" db="EMBL/GenBank/DDBJ databases">
        <title>Genome-scale phylogeny and comparative genomics of the fungal order Sordariales.</title>
        <authorList>
            <consortium name="Lawrence Berkeley National Laboratory"/>
            <person name="Hensen N."/>
            <person name="Bonometti L."/>
            <person name="Westerberg I."/>
            <person name="Brannstrom I.O."/>
            <person name="Guillou S."/>
            <person name="Cros-Aarteil S."/>
            <person name="Calhoun S."/>
            <person name="Haridas S."/>
            <person name="Kuo A."/>
            <person name="Mondo S."/>
            <person name="Pangilinan J."/>
            <person name="Riley R."/>
            <person name="LaButti K."/>
            <person name="Andreopoulos B."/>
            <person name="Lipzen A."/>
            <person name="Chen C."/>
            <person name="Yanf M."/>
            <person name="Daum C."/>
            <person name="Ng V."/>
            <person name="Clum A."/>
            <person name="Steindorff A."/>
            <person name="Ohm R."/>
            <person name="Martin F."/>
            <person name="Silar P."/>
            <person name="Natvig D."/>
            <person name="Lalanne C."/>
            <person name="Gautier V."/>
            <person name="Ament-velasquez S.L."/>
            <person name="Kruys A."/>
            <person name="Hutchinson M.I."/>
            <person name="Powell A.J."/>
            <person name="Barry K."/>
            <person name="Miller A.N."/>
            <person name="Grigoriev I.V."/>
            <person name="Debuchy R."/>
            <person name="Gladieux P."/>
            <person name="Thoren M.H."/>
            <person name="Johannesson H."/>
        </authorList>
    </citation>
    <scope>NUCLEOTIDE SEQUENCE</scope>
    <source>
        <strain evidence="2">SMH2392-1A</strain>
    </source>
</reference>